<dbReference type="InterPro" id="IPR001036">
    <property type="entry name" value="Acrflvin-R"/>
</dbReference>
<proteinExistence type="predicted"/>
<evidence type="ECO:0000313" key="1">
    <source>
        <dbReference type="EMBL" id="QHZ50386.1"/>
    </source>
</evidence>
<dbReference type="RefSeq" id="WP_024093621.1">
    <property type="nucleotide sequence ID" value="NZ_CP019687.1"/>
</dbReference>
<evidence type="ECO:0000313" key="2">
    <source>
        <dbReference type="Proteomes" id="UP000464330"/>
    </source>
</evidence>
<sequence>MKGIIRFSLNNKFAIWLLTIIVTVSGLYAGLHMKQETIPNIKMPVLTVSTAFPGASPEEVAEKISKPLEQKVKNLSMKGPKPSPCSTKANQSRIRFVRCLIKQFSVPCLLLLSFYCF</sequence>
<protein>
    <submittedName>
        <fullName evidence="1">Putative transporter protein</fullName>
    </submittedName>
</protein>
<dbReference type="AlphaFoldDB" id="A0A6C0QQ60"/>
<reference evidence="1 2" key="1">
    <citation type="journal article" date="2020" name="Int. J. Med. Microbiol.">
        <title>Discovery of Paenibacillus larvae ERIC V: Phenotypic and genomic comparison to genotypes ERIC I-IV reveal different inventories of virulence factors which correlate with epidemiological prevalences of American Foulbrood.</title>
        <authorList>
            <person name="Beims H."/>
            <person name="Bunk B."/>
            <person name="Erler S."/>
            <person name="Mohr K.I."/>
            <person name="Sproer C."/>
            <person name="Pradella S."/>
            <person name="Gunther G."/>
            <person name="Rohde M."/>
            <person name="von der Ohe W."/>
            <person name="Steinert M."/>
        </authorList>
    </citation>
    <scope>NUCLEOTIDE SEQUENCE [LARGE SCALE GENOMIC DNA]</scope>
    <source>
        <strain evidence="1">Eric_V</strain>
    </source>
</reference>
<dbReference type="SUPFAM" id="SSF82693">
    <property type="entry name" value="Multidrug efflux transporter AcrB pore domain, PN1, PN2, PC1 and PC2 subdomains"/>
    <property type="match status" value="1"/>
</dbReference>
<dbReference type="Proteomes" id="UP000464330">
    <property type="component" value="Chromosome"/>
</dbReference>
<dbReference type="GO" id="GO:0042910">
    <property type="term" value="F:xenobiotic transmembrane transporter activity"/>
    <property type="evidence" value="ECO:0007669"/>
    <property type="project" value="TreeGrafter"/>
</dbReference>
<accession>A0A6C0QQ60</accession>
<organism evidence="1 2">
    <name type="scientific">Paenibacillus larvae subsp. larvae</name>
    <dbReference type="NCBI Taxonomy" id="147375"/>
    <lineage>
        <taxon>Bacteria</taxon>
        <taxon>Bacillati</taxon>
        <taxon>Bacillota</taxon>
        <taxon>Bacilli</taxon>
        <taxon>Bacillales</taxon>
        <taxon>Paenibacillaceae</taxon>
        <taxon>Paenibacillus</taxon>
    </lineage>
</organism>
<dbReference type="PANTHER" id="PTHR32063">
    <property type="match status" value="1"/>
</dbReference>
<dbReference type="EMBL" id="CP019717">
    <property type="protein sequence ID" value="QHZ50386.1"/>
    <property type="molecule type" value="Genomic_DNA"/>
</dbReference>
<dbReference type="PANTHER" id="PTHR32063:SF0">
    <property type="entry name" value="SWARMING MOTILITY PROTEIN SWRC"/>
    <property type="match status" value="1"/>
</dbReference>
<name>A0A6C0QQ60_9BACL</name>
<dbReference type="GO" id="GO:0005886">
    <property type="term" value="C:plasma membrane"/>
    <property type="evidence" value="ECO:0007669"/>
    <property type="project" value="TreeGrafter"/>
</dbReference>
<dbReference type="Pfam" id="PF00873">
    <property type="entry name" value="ACR_tran"/>
    <property type="match status" value="1"/>
</dbReference>
<gene>
    <name evidence="1" type="ORF">ERICV_01215</name>
</gene>
<dbReference type="Gene3D" id="3.30.70.1430">
    <property type="entry name" value="Multidrug efflux transporter AcrB pore domain"/>
    <property type="match status" value="1"/>
</dbReference>